<dbReference type="GO" id="GO:0003697">
    <property type="term" value="F:single-stranded DNA binding"/>
    <property type="evidence" value="ECO:0007669"/>
    <property type="project" value="TreeGrafter"/>
</dbReference>
<evidence type="ECO:0000313" key="1">
    <source>
        <dbReference type="EMBL" id="KOC58966.1"/>
    </source>
</evidence>
<dbReference type="GO" id="GO:0046975">
    <property type="term" value="F:histone H3K36 methyltransferase activity"/>
    <property type="evidence" value="ECO:0007669"/>
    <property type="project" value="TreeGrafter"/>
</dbReference>
<dbReference type="GO" id="GO:0003690">
    <property type="term" value="F:double-stranded DNA binding"/>
    <property type="evidence" value="ECO:0007669"/>
    <property type="project" value="TreeGrafter"/>
</dbReference>
<dbReference type="GO" id="GO:0000793">
    <property type="term" value="C:condensed chromosome"/>
    <property type="evidence" value="ECO:0007669"/>
    <property type="project" value="TreeGrafter"/>
</dbReference>
<dbReference type="GO" id="GO:0044547">
    <property type="term" value="F:DNA topoisomerase binding"/>
    <property type="evidence" value="ECO:0007669"/>
    <property type="project" value="TreeGrafter"/>
</dbReference>
<sequence>MNKSDNQRMLRVFICSSYILRNIKDTFLDRIVTSDENWVICDNLDLNEPPRHLSKPKEHPETVTDGIIPRNFLKKGNKYCNELSEMHQKLSVIRPALINRNGPILLHDNARLQASLITVQKLNDLRYESIVLQVRPLYSPDFHFSHSLDNVKRFRKQEDIENAFKQFLSECTEYYGNYFKMCHFNGVTFFSN</sequence>
<name>A0A0L7QKB7_9HYME</name>
<dbReference type="InterPro" id="IPR036397">
    <property type="entry name" value="RNaseH_sf"/>
</dbReference>
<dbReference type="GO" id="GO:0000014">
    <property type="term" value="F:single-stranded DNA endodeoxyribonuclease activity"/>
    <property type="evidence" value="ECO:0007669"/>
    <property type="project" value="TreeGrafter"/>
</dbReference>
<dbReference type="PANTHER" id="PTHR46060">
    <property type="entry name" value="MARINER MOS1 TRANSPOSASE-LIKE PROTEIN"/>
    <property type="match status" value="1"/>
</dbReference>
<dbReference type="GO" id="GO:0035861">
    <property type="term" value="C:site of double-strand break"/>
    <property type="evidence" value="ECO:0007669"/>
    <property type="project" value="TreeGrafter"/>
</dbReference>
<dbReference type="GO" id="GO:0032259">
    <property type="term" value="P:methylation"/>
    <property type="evidence" value="ECO:0007669"/>
    <property type="project" value="UniProtKB-KW"/>
</dbReference>
<dbReference type="InterPro" id="IPR052709">
    <property type="entry name" value="Transposase-MT_Hybrid"/>
</dbReference>
<dbReference type="GO" id="GO:0031297">
    <property type="term" value="P:replication fork processing"/>
    <property type="evidence" value="ECO:0007669"/>
    <property type="project" value="TreeGrafter"/>
</dbReference>
<dbReference type="GO" id="GO:0006303">
    <property type="term" value="P:double-strand break repair via nonhomologous end joining"/>
    <property type="evidence" value="ECO:0007669"/>
    <property type="project" value="TreeGrafter"/>
</dbReference>
<dbReference type="AlphaFoldDB" id="A0A0L7QKB7"/>
<gene>
    <name evidence="1" type="ORF">WH47_00564</name>
</gene>
<dbReference type="STRING" id="597456.A0A0L7QKB7"/>
<proteinExistence type="predicted"/>
<dbReference type="Gene3D" id="3.30.420.10">
    <property type="entry name" value="Ribonuclease H-like superfamily/Ribonuclease H"/>
    <property type="match status" value="1"/>
</dbReference>
<dbReference type="EMBL" id="KQ414990">
    <property type="protein sequence ID" value="KOC58966.1"/>
    <property type="molecule type" value="Genomic_DNA"/>
</dbReference>
<keyword evidence="2" id="KW-1185">Reference proteome</keyword>
<dbReference type="GO" id="GO:0000729">
    <property type="term" value="P:DNA double-strand break processing"/>
    <property type="evidence" value="ECO:0007669"/>
    <property type="project" value="TreeGrafter"/>
</dbReference>
<organism evidence="1 2">
    <name type="scientific">Habropoda laboriosa</name>
    <dbReference type="NCBI Taxonomy" id="597456"/>
    <lineage>
        <taxon>Eukaryota</taxon>
        <taxon>Metazoa</taxon>
        <taxon>Ecdysozoa</taxon>
        <taxon>Arthropoda</taxon>
        <taxon>Hexapoda</taxon>
        <taxon>Insecta</taxon>
        <taxon>Pterygota</taxon>
        <taxon>Neoptera</taxon>
        <taxon>Endopterygota</taxon>
        <taxon>Hymenoptera</taxon>
        <taxon>Apocrita</taxon>
        <taxon>Aculeata</taxon>
        <taxon>Apoidea</taxon>
        <taxon>Anthophila</taxon>
        <taxon>Apidae</taxon>
        <taxon>Habropoda</taxon>
    </lineage>
</organism>
<dbReference type="GO" id="GO:0042800">
    <property type="term" value="F:histone H3K4 methyltransferase activity"/>
    <property type="evidence" value="ECO:0007669"/>
    <property type="project" value="TreeGrafter"/>
</dbReference>
<reference evidence="1 2" key="1">
    <citation type="submission" date="2015-07" db="EMBL/GenBank/DDBJ databases">
        <title>The genome of Habropoda laboriosa.</title>
        <authorList>
            <person name="Pan H."/>
            <person name="Kapheim K."/>
        </authorList>
    </citation>
    <scope>NUCLEOTIDE SEQUENCE [LARGE SCALE GENOMIC DNA]</scope>
    <source>
        <strain evidence="1">0110345459</strain>
    </source>
</reference>
<dbReference type="Proteomes" id="UP000053825">
    <property type="component" value="Unassembled WGS sequence"/>
</dbReference>
<dbReference type="PANTHER" id="PTHR46060:SF2">
    <property type="entry name" value="HISTONE-LYSINE N-METHYLTRANSFERASE SETMAR"/>
    <property type="match status" value="1"/>
</dbReference>
<keyword evidence="1" id="KW-0808">Transferase</keyword>
<accession>A0A0L7QKB7</accession>
<dbReference type="OrthoDB" id="10032414at2759"/>
<keyword evidence="1" id="KW-0489">Methyltransferase</keyword>
<dbReference type="GO" id="GO:0015074">
    <property type="term" value="P:DNA integration"/>
    <property type="evidence" value="ECO:0007669"/>
    <property type="project" value="TreeGrafter"/>
</dbReference>
<dbReference type="GO" id="GO:0005634">
    <property type="term" value="C:nucleus"/>
    <property type="evidence" value="ECO:0007669"/>
    <property type="project" value="TreeGrafter"/>
</dbReference>
<evidence type="ECO:0000313" key="2">
    <source>
        <dbReference type="Proteomes" id="UP000053825"/>
    </source>
</evidence>
<protein>
    <submittedName>
        <fullName evidence="1">Histone-lysine N-methyltransferase SETMAR</fullName>
    </submittedName>
</protein>
<dbReference type="GO" id="GO:0044774">
    <property type="term" value="P:mitotic DNA integrity checkpoint signaling"/>
    <property type="evidence" value="ECO:0007669"/>
    <property type="project" value="TreeGrafter"/>
</dbReference>